<dbReference type="InterPro" id="IPR003599">
    <property type="entry name" value="Ig_sub"/>
</dbReference>
<evidence type="ECO:0000256" key="4">
    <source>
        <dbReference type="ARBA" id="ARBA00022859"/>
    </source>
</evidence>
<keyword evidence="4" id="KW-0391">Immunity</keyword>
<dbReference type="OrthoDB" id="9945523at2759"/>
<reference evidence="10" key="2">
    <citation type="submission" date="2025-08" db="UniProtKB">
        <authorList>
            <consortium name="Ensembl"/>
        </authorList>
    </citation>
    <scope>IDENTIFICATION</scope>
</reference>
<dbReference type="PANTHER" id="PTHR19433">
    <property type="entry name" value="T-CELL RECEPTOR ALPHA CHAIN V REGION-RELATED"/>
    <property type="match status" value="1"/>
</dbReference>
<dbReference type="InterPro" id="IPR013783">
    <property type="entry name" value="Ig-like_fold"/>
</dbReference>
<dbReference type="SMART" id="SM00409">
    <property type="entry name" value="IG"/>
    <property type="match status" value="1"/>
</dbReference>
<comment type="subcellular location">
    <subcellularLocation>
        <location evidence="1">Cell membrane</location>
    </subcellularLocation>
</comment>
<keyword evidence="5" id="KW-0472">Membrane</keyword>
<evidence type="ECO:0000256" key="1">
    <source>
        <dbReference type="ARBA" id="ARBA00004236"/>
    </source>
</evidence>
<organism evidence="10 11">
    <name type="scientific">Scleropages formosus</name>
    <name type="common">Asian bonytongue</name>
    <name type="synonym">Osteoglossum formosum</name>
    <dbReference type="NCBI Taxonomy" id="113540"/>
    <lineage>
        <taxon>Eukaryota</taxon>
        <taxon>Metazoa</taxon>
        <taxon>Chordata</taxon>
        <taxon>Craniata</taxon>
        <taxon>Vertebrata</taxon>
        <taxon>Euteleostomi</taxon>
        <taxon>Actinopterygii</taxon>
        <taxon>Neopterygii</taxon>
        <taxon>Teleostei</taxon>
        <taxon>Osteoglossocephala</taxon>
        <taxon>Osteoglossomorpha</taxon>
        <taxon>Osteoglossiformes</taxon>
        <taxon>Osteoglossidae</taxon>
        <taxon>Scleropages</taxon>
    </lineage>
</organism>
<evidence type="ECO:0000313" key="11">
    <source>
        <dbReference type="Proteomes" id="UP000694397"/>
    </source>
</evidence>
<dbReference type="Pfam" id="PF07686">
    <property type="entry name" value="V-set"/>
    <property type="match status" value="1"/>
</dbReference>
<reference evidence="10" key="3">
    <citation type="submission" date="2025-09" db="UniProtKB">
        <authorList>
            <consortium name="Ensembl"/>
        </authorList>
    </citation>
    <scope>IDENTIFICATION</scope>
</reference>
<evidence type="ECO:0000256" key="3">
    <source>
        <dbReference type="ARBA" id="ARBA00022729"/>
    </source>
</evidence>
<dbReference type="AlphaFoldDB" id="A0A8C9WQV3"/>
<dbReference type="Gene3D" id="2.60.40.10">
    <property type="entry name" value="Immunoglobulins"/>
    <property type="match status" value="1"/>
</dbReference>
<dbReference type="GeneTree" id="ENSGT00830000128446"/>
<keyword evidence="6" id="KW-1015">Disulfide bond</keyword>
<feature type="compositionally biased region" description="Polar residues" evidence="8">
    <location>
        <begin position="161"/>
        <end position="172"/>
    </location>
</feature>
<keyword evidence="7" id="KW-0325">Glycoprotein</keyword>
<dbReference type="GO" id="GO:0002376">
    <property type="term" value="P:immune system process"/>
    <property type="evidence" value="ECO:0007669"/>
    <property type="project" value="UniProtKB-KW"/>
</dbReference>
<dbReference type="Ensembl" id="ENSSFOT00015075339.1">
    <property type="protein sequence ID" value="ENSSFOP00015078476.1"/>
    <property type="gene ID" value="ENSSFOG00015025503.1"/>
</dbReference>
<dbReference type="PANTHER" id="PTHR19433:SF137">
    <property type="entry name" value="IG-LIKE DOMAIN-CONTAINING PROTEIN"/>
    <property type="match status" value="1"/>
</dbReference>
<evidence type="ECO:0000256" key="8">
    <source>
        <dbReference type="SAM" id="MobiDB-lite"/>
    </source>
</evidence>
<feature type="domain" description="Ig-like" evidence="9">
    <location>
        <begin position="4"/>
        <end position="108"/>
    </location>
</feature>
<name>A0A8C9WQV3_SCLFO</name>
<accession>A0A8C9WQV3</accession>
<dbReference type="GO" id="GO:0005886">
    <property type="term" value="C:plasma membrane"/>
    <property type="evidence" value="ECO:0007669"/>
    <property type="project" value="UniProtKB-SubCell"/>
</dbReference>
<evidence type="ECO:0000256" key="2">
    <source>
        <dbReference type="ARBA" id="ARBA00022475"/>
    </source>
</evidence>
<keyword evidence="11" id="KW-1185">Reference proteome</keyword>
<sequence length="234" mass="26532">DIRPEKDRQSGKEGESVTLSCKYSTNSEYVYLYWYRQNSNQAPQYLLYKGARSDSSAEHSTNKRFKCTTSRDSTQLTIEALTMSDTAIYYCALRLYKNSFAQNFLSATMKCSFFPTVWDQFHSSRASEVTVVIVVNMTVVSRIYLERERFKSSSEMDLQRTQRTLRNRSSTRPGEIHKDKHSSVSVTSQALSHTQDSTRTLVMPFPISGKGGPLVVLQGTETQGHESVGVILFA</sequence>
<dbReference type="InterPro" id="IPR007110">
    <property type="entry name" value="Ig-like_dom"/>
</dbReference>
<evidence type="ECO:0000259" key="9">
    <source>
        <dbReference type="PROSITE" id="PS50835"/>
    </source>
</evidence>
<evidence type="ECO:0000313" key="10">
    <source>
        <dbReference type="Ensembl" id="ENSSFOP00015078476.1"/>
    </source>
</evidence>
<protein>
    <recommendedName>
        <fullName evidence="9">Ig-like domain-containing protein</fullName>
    </recommendedName>
</protein>
<feature type="compositionally biased region" description="Polar residues" evidence="8">
    <location>
        <begin position="183"/>
        <end position="195"/>
    </location>
</feature>
<dbReference type="InterPro" id="IPR052051">
    <property type="entry name" value="TCR_complex_component"/>
</dbReference>
<proteinExistence type="predicted"/>
<keyword evidence="3" id="KW-0732">Signal</keyword>
<dbReference type="SUPFAM" id="SSF48726">
    <property type="entry name" value="Immunoglobulin"/>
    <property type="match status" value="1"/>
</dbReference>
<evidence type="ECO:0000256" key="5">
    <source>
        <dbReference type="ARBA" id="ARBA00023136"/>
    </source>
</evidence>
<dbReference type="GO" id="GO:0009617">
    <property type="term" value="P:response to bacterium"/>
    <property type="evidence" value="ECO:0007669"/>
    <property type="project" value="TreeGrafter"/>
</dbReference>
<keyword evidence="2" id="KW-1003">Cell membrane</keyword>
<dbReference type="InterPro" id="IPR013106">
    <property type="entry name" value="Ig_V-set"/>
</dbReference>
<evidence type="ECO:0000256" key="7">
    <source>
        <dbReference type="ARBA" id="ARBA00023180"/>
    </source>
</evidence>
<dbReference type="SMART" id="SM00406">
    <property type="entry name" value="IGv"/>
    <property type="match status" value="1"/>
</dbReference>
<reference evidence="10 11" key="1">
    <citation type="submission" date="2019-04" db="EMBL/GenBank/DDBJ databases">
        <authorList>
            <consortium name="Wellcome Sanger Institute Data Sharing"/>
        </authorList>
    </citation>
    <scope>NUCLEOTIDE SEQUENCE [LARGE SCALE GENOMIC DNA]</scope>
</reference>
<dbReference type="Proteomes" id="UP000694397">
    <property type="component" value="Chromosome 25"/>
</dbReference>
<feature type="region of interest" description="Disordered" evidence="8">
    <location>
        <begin position="156"/>
        <end position="195"/>
    </location>
</feature>
<dbReference type="InterPro" id="IPR036179">
    <property type="entry name" value="Ig-like_dom_sf"/>
</dbReference>
<evidence type="ECO:0000256" key="6">
    <source>
        <dbReference type="ARBA" id="ARBA00023157"/>
    </source>
</evidence>
<dbReference type="PROSITE" id="PS50835">
    <property type="entry name" value="IG_LIKE"/>
    <property type="match status" value="1"/>
</dbReference>